<gene>
    <name evidence="2" type="ORF">FPE_LOCUS18555</name>
</gene>
<protein>
    <submittedName>
        <fullName evidence="2">Uncharacterized protein</fullName>
    </submittedName>
</protein>
<evidence type="ECO:0000313" key="3">
    <source>
        <dbReference type="Proteomes" id="UP000834106"/>
    </source>
</evidence>
<reference evidence="2" key="1">
    <citation type="submission" date="2023-05" db="EMBL/GenBank/DDBJ databases">
        <authorList>
            <person name="Huff M."/>
        </authorList>
    </citation>
    <scope>NUCLEOTIDE SEQUENCE</scope>
</reference>
<name>A0AAD1ZKB7_9LAMI</name>
<dbReference type="EMBL" id="OU503046">
    <property type="protein sequence ID" value="CAI9771125.1"/>
    <property type="molecule type" value="Genomic_DNA"/>
</dbReference>
<evidence type="ECO:0000256" key="1">
    <source>
        <dbReference type="SAM" id="Phobius"/>
    </source>
</evidence>
<dbReference type="Proteomes" id="UP000834106">
    <property type="component" value="Chromosome 11"/>
</dbReference>
<keyword evidence="1" id="KW-1133">Transmembrane helix</keyword>
<dbReference type="PANTHER" id="PTHR33825">
    <property type="entry name" value="CHITINASE-LIKE PROTEIN"/>
    <property type="match status" value="1"/>
</dbReference>
<evidence type="ECO:0000313" key="2">
    <source>
        <dbReference type="EMBL" id="CAI9771125.1"/>
    </source>
</evidence>
<keyword evidence="3" id="KW-1185">Reference proteome</keyword>
<accession>A0AAD1ZKB7</accession>
<dbReference type="PANTHER" id="PTHR33825:SF4">
    <property type="entry name" value="OS05G0137600 PROTEIN"/>
    <property type="match status" value="1"/>
</dbReference>
<dbReference type="AlphaFoldDB" id="A0AAD1ZKB7"/>
<keyword evidence="1" id="KW-0812">Transmembrane</keyword>
<organism evidence="2 3">
    <name type="scientific">Fraxinus pennsylvanica</name>
    <dbReference type="NCBI Taxonomy" id="56036"/>
    <lineage>
        <taxon>Eukaryota</taxon>
        <taxon>Viridiplantae</taxon>
        <taxon>Streptophyta</taxon>
        <taxon>Embryophyta</taxon>
        <taxon>Tracheophyta</taxon>
        <taxon>Spermatophyta</taxon>
        <taxon>Magnoliopsida</taxon>
        <taxon>eudicotyledons</taxon>
        <taxon>Gunneridae</taxon>
        <taxon>Pentapetalae</taxon>
        <taxon>asterids</taxon>
        <taxon>lamiids</taxon>
        <taxon>Lamiales</taxon>
        <taxon>Oleaceae</taxon>
        <taxon>Oleeae</taxon>
        <taxon>Fraxinus</taxon>
    </lineage>
</organism>
<sequence length="178" mass="19718">MQCYSCWQQCHSHSIFSTSTVKTSVPHRFLEVAIYRPRQHAVVARATNISVGKSKSALPIGKLYTYSSSPKPLIDAVTRFKINVRPSPEFGLISLLFVLSMAIGAVLSLAIIAIPAMFNLRRLATSMDKLSGLVSKEVPGTLLSLKLSCLEIKEFTQQLSVLRRRISGSLRAKKDKKQ</sequence>
<proteinExistence type="predicted"/>
<keyword evidence="1" id="KW-0472">Membrane</keyword>
<feature type="transmembrane region" description="Helical" evidence="1">
    <location>
        <begin position="90"/>
        <end position="118"/>
    </location>
</feature>